<dbReference type="EMBL" id="CP107567">
    <property type="protein sequence ID" value="UYQ65362.1"/>
    <property type="molecule type" value="Genomic_DNA"/>
</dbReference>
<gene>
    <name evidence="1" type="ORF">OGH68_30455</name>
</gene>
<reference evidence="1" key="1">
    <citation type="submission" date="2022-10" db="EMBL/GenBank/DDBJ databases">
        <title>Cytochrome P450 Catalyzes Benzene Ring Formation in the Biosynthesis of Trialkyl-Substituted Aromatic Polyketides.</title>
        <authorList>
            <person name="Zhao E."/>
            <person name="Ge H."/>
        </authorList>
    </citation>
    <scope>NUCLEOTIDE SEQUENCE</scope>
    <source>
        <strain evidence="1">NA0869</strain>
    </source>
</reference>
<name>A0ABY6IHG9_STRPE</name>
<dbReference type="RefSeq" id="WP_264248483.1">
    <property type="nucleotide sequence ID" value="NZ_CP107567.1"/>
</dbReference>
<accession>A0ABY6IHG9</accession>
<organism evidence="1 2">
    <name type="scientific">Streptomyces peucetius</name>
    <dbReference type="NCBI Taxonomy" id="1950"/>
    <lineage>
        <taxon>Bacteria</taxon>
        <taxon>Bacillati</taxon>
        <taxon>Actinomycetota</taxon>
        <taxon>Actinomycetes</taxon>
        <taxon>Kitasatosporales</taxon>
        <taxon>Streptomycetaceae</taxon>
        <taxon>Streptomyces</taxon>
    </lineage>
</organism>
<proteinExistence type="predicted"/>
<sequence>MATREALTGCEEWTLLPAPDFDVTAPPRTLAASAEAFPRSETVVLPGPAHFPGTTRASSVP</sequence>
<evidence type="ECO:0000313" key="1">
    <source>
        <dbReference type="EMBL" id="UYQ65362.1"/>
    </source>
</evidence>
<protein>
    <submittedName>
        <fullName evidence="1">Uncharacterized protein</fullName>
    </submittedName>
</protein>
<evidence type="ECO:0000313" key="2">
    <source>
        <dbReference type="Proteomes" id="UP001163878"/>
    </source>
</evidence>
<dbReference type="Proteomes" id="UP001163878">
    <property type="component" value="Chromosome"/>
</dbReference>
<keyword evidence="2" id="KW-1185">Reference proteome</keyword>